<accession>A0ABP5DC27</accession>
<dbReference type="Pfam" id="PF12728">
    <property type="entry name" value="HTH_17"/>
    <property type="match status" value="1"/>
</dbReference>
<feature type="domain" description="Helix-turn-helix" evidence="1">
    <location>
        <begin position="7"/>
        <end position="57"/>
    </location>
</feature>
<protein>
    <recommendedName>
        <fullName evidence="1">Helix-turn-helix domain-containing protein</fullName>
    </recommendedName>
</protein>
<gene>
    <name evidence="2" type="ORF">GCM10009798_43520</name>
</gene>
<organism evidence="2 3">
    <name type="scientific">Nocardioides panacihumi</name>
    <dbReference type="NCBI Taxonomy" id="400774"/>
    <lineage>
        <taxon>Bacteria</taxon>
        <taxon>Bacillati</taxon>
        <taxon>Actinomycetota</taxon>
        <taxon>Actinomycetes</taxon>
        <taxon>Propionibacteriales</taxon>
        <taxon>Nocardioidaceae</taxon>
        <taxon>Nocardioides</taxon>
    </lineage>
</organism>
<dbReference type="SUPFAM" id="SSF46955">
    <property type="entry name" value="Putative DNA-binding domain"/>
    <property type="match status" value="1"/>
</dbReference>
<evidence type="ECO:0000259" key="1">
    <source>
        <dbReference type="Pfam" id="PF12728"/>
    </source>
</evidence>
<dbReference type="Proteomes" id="UP001500571">
    <property type="component" value="Unassembled WGS sequence"/>
</dbReference>
<dbReference type="RefSeq" id="WP_344048621.1">
    <property type="nucleotide sequence ID" value="NZ_BAAAPB010000008.1"/>
</dbReference>
<evidence type="ECO:0000313" key="2">
    <source>
        <dbReference type="EMBL" id="GAA1977589.1"/>
    </source>
</evidence>
<evidence type="ECO:0000313" key="3">
    <source>
        <dbReference type="Proteomes" id="UP001500571"/>
    </source>
</evidence>
<dbReference type="Gene3D" id="1.10.238.160">
    <property type="match status" value="1"/>
</dbReference>
<dbReference type="InterPro" id="IPR041657">
    <property type="entry name" value="HTH_17"/>
</dbReference>
<comment type="caution">
    <text evidence="2">The sequence shown here is derived from an EMBL/GenBank/DDBJ whole genome shotgun (WGS) entry which is preliminary data.</text>
</comment>
<dbReference type="InterPro" id="IPR009061">
    <property type="entry name" value="DNA-bd_dom_put_sf"/>
</dbReference>
<proteinExistence type="predicted"/>
<reference evidence="3" key="1">
    <citation type="journal article" date="2019" name="Int. J. Syst. Evol. Microbiol.">
        <title>The Global Catalogue of Microorganisms (GCM) 10K type strain sequencing project: providing services to taxonomists for standard genome sequencing and annotation.</title>
        <authorList>
            <consortium name="The Broad Institute Genomics Platform"/>
            <consortium name="The Broad Institute Genome Sequencing Center for Infectious Disease"/>
            <person name="Wu L."/>
            <person name="Ma J."/>
        </authorList>
    </citation>
    <scope>NUCLEOTIDE SEQUENCE [LARGE SCALE GENOMIC DNA]</scope>
    <source>
        <strain evidence="3">JCM 15309</strain>
    </source>
</reference>
<dbReference type="EMBL" id="BAAAPB010000008">
    <property type="protein sequence ID" value="GAA1977589.1"/>
    <property type="molecule type" value="Genomic_DNA"/>
</dbReference>
<keyword evidence="3" id="KW-1185">Reference proteome</keyword>
<sequence>MNRPRELLRITEVAEWTGFSVATFRHWRATGQGPKCTVIGKQLVYRQSDVQAWLDAQFEAAS</sequence>
<name>A0ABP5DC27_9ACTN</name>